<dbReference type="Gene3D" id="3.40.50.720">
    <property type="entry name" value="NAD(P)-binding Rossmann-like Domain"/>
    <property type="match status" value="1"/>
</dbReference>
<evidence type="ECO:0000259" key="2">
    <source>
        <dbReference type="Pfam" id="PF03807"/>
    </source>
</evidence>
<name>A0A5N5EPR0_9ACTN</name>
<protein>
    <recommendedName>
        <fullName evidence="2">Pyrroline-5-carboxylate reductase catalytic N-terminal domain-containing protein</fullName>
    </recommendedName>
</protein>
<dbReference type="InterPro" id="IPR028939">
    <property type="entry name" value="P5C_Rdtase_cat_N"/>
</dbReference>
<reference evidence="3 4" key="1">
    <citation type="submission" date="2019-09" db="EMBL/GenBank/DDBJ databases">
        <authorList>
            <person name="Liu P."/>
        </authorList>
    </citation>
    <scope>NUCLEOTIDE SEQUENCE [LARGE SCALE GENOMIC DNA]</scope>
    <source>
        <strain evidence="3 4">TRM68085</strain>
    </source>
</reference>
<sequence>MLFGGRSPDRAQALAGRTGSRAGTPAEAAAFGDVTLLALPYDAVAGVIPSLGDLRDRALIDCTNAIGPGCTLTTGDDPGAARPVDRRRHRRPGRQGVQPPPGPPLGRPRGPDDRPALRGRREGPHAGGHPREGPRAHPPHRRRAGEGRLSGDHHGLPDRPLAHRPRPSHPAAAPLRRTA</sequence>
<keyword evidence="4" id="KW-1185">Reference proteome</keyword>
<organism evidence="3 4">
    <name type="scientific">Streptomyces arboris</name>
    <dbReference type="NCBI Taxonomy" id="2600619"/>
    <lineage>
        <taxon>Bacteria</taxon>
        <taxon>Bacillati</taxon>
        <taxon>Actinomycetota</taxon>
        <taxon>Actinomycetes</taxon>
        <taxon>Kitasatosporales</taxon>
        <taxon>Streptomycetaceae</taxon>
        <taxon>Streptomyces</taxon>
    </lineage>
</organism>
<feature type="domain" description="Pyrroline-5-carboxylate reductase catalytic N-terminal" evidence="2">
    <location>
        <begin position="4"/>
        <end position="64"/>
    </location>
</feature>
<feature type="region of interest" description="Disordered" evidence="1">
    <location>
        <begin position="66"/>
        <end position="179"/>
    </location>
</feature>
<feature type="region of interest" description="Disordered" evidence="1">
    <location>
        <begin position="1"/>
        <end position="24"/>
    </location>
</feature>
<feature type="compositionally biased region" description="Basic and acidic residues" evidence="1">
    <location>
        <begin position="144"/>
        <end position="161"/>
    </location>
</feature>
<evidence type="ECO:0000313" key="4">
    <source>
        <dbReference type="Proteomes" id="UP000326907"/>
    </source>
</evidence>
<dbReference type="Pfam" id="PF03807">
    <property type="entry name" value="F420_oxidored"/>
    <property type="match status" value="1"/>
</dbReference>
<feature type="compositionally biased region" description="Low complexity" evidence="1">
    <location>
        <begin position="169"/>
        <end position="179"/>
    </location>
</feature>
<feature type="compositionally biased region" description="Basic and acidic residues" evidence="1">
    <location>
        <begin position="109"/>
        <end position="135"/>
    </location>
</feature>
<dbReference type="SUPFAM" id="SSF51735">
    <property type="entry name" value="NAD(P)-binding Rossmann-fold domains"/>
    <property type="match status" value="1"/>
</dbReference>
<evidence type="ECO:0000256" key="1">
    <source>
        <dbReference type="SAM" id="MobiDB-lite"/>
    </source>
</evidence>
<dbReference type="Proteomes" id="UP000326907">
    <property type="component" value="Unassembled WGS sequence"/>
</dbReference>
<gene>
    <name evidence="3" type="ORF">F5983_20525</name>
</gene>
<dbReference type="EMBL" id="VYUA01000018">
    <property type="protein sequence ID" value="KAB2590682.1"/>
    <property type="molecule type" value="Genomic_DNA"/>
</dbReference>
<comment type="caution">
    <text evidence="3">The sequence shown here is derived from an EMBL/GenBank/DDBJ whole genome shotgun (WGS) entry which is preliminary data.</text>
</comment>
<evidence type="ECO:0000313" key="3">
    <source>
        <dbReference type="EMBL" id="KAB2590682.1"/>
    </source>
</evidence>
<dbReference type="AlphaFoldDB" id="A0A5N5EPR0"/>
<dbReference type="InterPro" id="IPR036291">
    <property type="entry name" value="NAD(P)-bd_dom_sf"/>
</dbReference>
<accession>A0A5N5EPR0</accession>
<proteinExistence type="predicted"/>